<reference evidence="2" key="1">
    <citation type="journal article" date="2012" name="Nat. Genet.">
        <title>Lifestyle transitions in plant pathogenic Colletotrichum fungi deciphered by genome and transcriptome analyses.</title>
        <authorList>
            <person name="O'Connell R.J."/>
            <person name="Thon M.R."/>
            <person name="Hacquard S."/>
            <person name="Amyotte S.G."/>
            <person name="Kleemann J."/>
            <person name="Torres M.F."/>
            <person name="Damm U."/>
            <person name="Buiate E.A."/>
            <person name="Epstein L."/>
            <person name="Alkan N."/>
            <person name="Altmueller J."/>
            <person name="Alvarado-Balderrama L."/>
            <person name="Bauser C.A."/>
            <person name="Becker C."/>
            <person name="Birren B.W."/>
            <person name="Chen Z."/>
            <person name="Choi J."/>
            <person name="Crouch J.A."/>
            <person name="Duvick J.P."/>
            <person name="Farman M.A."/>
            <person name="Gan P."/>
            <person name="Heiman D."/>
            <person name="Henrissat B."/>
            <person name="Howard R.J."/>
            <person name="Kabbage M."/>
            <person name="Koch C."/>
            <person name="Kracher B."/>
            <person name="Kubo Y."/>
            <person name="Law A.D."/>
            <person name="Lebrun M.-H."/>
            <person name="Lee Y.-H."/>
            <person name="Miyara I."/>
            <person name="Moore N."/>
            <person name="Neumann U."/>
            <person name="Nordstroem K."/>
            <person name="Panaccione D.G."/>
            <person name="Panstruga R."/>
            <person name="Place M."/>
            <person name="Proctor R.H."/>
            <person name="Prusky D."/>
            <person name="Rech G."/>
            <person name="Reinhardt R."/>
            <person name="Rollins J.A."/>
            <person name="Rounsley S."/>
            <person name="Schardl C.L."/>
            <person name="Schwartz D.C."/>
            <person name="Shenoy N."/>
            <person name="Shirasu K."/>
            <person name="Sikhakolli U.R."/>
            <person name="Stueber K."/>
            <person name="Sukno S.A."/>
            <person name="Sweigard J.A."/>
            <person name="Takano Y."/>
            <person name="Takahara H."/>
            <person name="Trail F."/>
            <person name="van der Does H.C."/>
            <person name="Voll L.M."/>
            <person name="Will I."/>
            <person name="Young S."/>
            <person name="Zeng Q."/>
            <person name="Zhang J."/>
            <person name="Zhou S."/>
            <person name="Dickman M.B."/>
            <person name="Schulze-Lefert P."/>
            <person name="Ver Loren van Themaat E."/>
            <person name="Ma L.-J."/>
            <person name="Vaillancourt L.J."/>
        </authorList>
    </citation>
    <scope>NUCLEOTIDE SEQUENCE [LARGE SCALE GENOMIC DNA]</scope>
    <source>
        <strain evidence="2">M1.001 / M2 / FGSC 10212</strain>
    </source>
</reference>
<keyword evidence="2" id="KW-1185">Reference proteome</keyword>
<organism evidence="2">
    <name type="scientific">Colletotrichum graminicola (strain M1.001 / M2 / FGSC 10212)</name>
    <name type="common">Maize anthracnose fungus</name>
    <name type="synonym">Glomerella graminicola</name>
    <dbReference type="NCBI Taxonomy" id="645133"/>
    <lineage>
        <taxon>Eukaryota</taxon>
        <taxon>Fungi</taxon>
        <taxon>Dikarya</taxon>
        <taxon>Ascomycota</taxon>
        <taxon>Pezizomycotina</taxon>
        <taxon>Sordariomycetes</taxon>
        <taxon>Hypocreomycetidae</taxon>
        <taxon>Glomerellales</taxon>
        <taxon>Glomerellaceae</taxon>
        <taxon>Colletotrichum</taxon>
        <taxon>Colletotrichum graminicola species complex</taxon>
    </lineage>
</organism>
<gene>
    <name evidence="1" type="ORF">GLRG_00199</name>
</gene>
<proteinExistence type="predicted"/>
<dbReference type="EMBL" id="GG697331">
    <property type="protein sequence ID" value="EFQ25055.1"/>
    <property type="molecule type" value="Genomic_DNA"/>
</dbReference>
<dbReference type="VEuPathDB" id="FungiDB:GLRG_00199"/>
<accession>E3Q376</accession>
<name>E3Q376_COLGM</name>
<dbReference type="OrthoDB" id="10581988at2759"/>
<dbReference type="AlphaFoldDB" id="E3Q376"/>
<dbReference type="HOGENOM" id="CLU_2413128_0_0_1"/>
<sequence>MTVFSFLPPSHWRWELAAPKLSAAWLDNMDIFIYFSRIRTSAQKGYYRTLNRHGSLAFIVFFLLHQDDHRRMAMGIMGMAWTLLRECCINAL</sequence>
<evidence type="ECO:0000313" key="2">
    <source>
        <dbReference type="Proteomes" id="UP000008782"/>
    </source>
</evidence>
<protein>
    <submittedName>
        <fullName evidence="1">Uncharacterized protein</fullName>
    </submittedName>
</protein>
<dbReference type="Proteomes" id="UP000008782">
    <property type="component" value="Unassembled WGS sequence"/>
</dbReference>
<evidence type="ECO:0000313" key="1">
    <source>
        <dbReference type="EMBL" id="EFQ25055.1"/>
    </source>
</evidence>
<dbReference type="GeneID" id="24405564"/>
<dbReference type="RefSeq" id="XP_008089075.1">
    <property type="nucleotide sequence ID" value="XM_008090884.1"/>
</dbReference>